<dbReference type="EMBL" id="WOFE01000015">
    <property type="protein sequence ID" value="MBM5573009.1"/>
    <property type="molecule type" value="Genomic_DNA"/>
</dbReference>
<protein>
    <submittedName>
        <fullName evidence="2">Uncharacterized protein</fullName>
    </submittedName>
</protein>
<evidence type="ECO:0000313" key="3">
    <source>
        <dbReference type="Proteomes" id="UP001195660"/>
    </source>
</evidence>
<evidence type="ECO:0000256" key="1">
    <source>
        <dbReference type="SAM" id="Phobius"/>
    </source>
</evidence>
<dbReference type="Proteomes" id="UP001195660">
    <property type="component" value="Unassembled WGS sequence"/>
</dbReference>
<sequence length="300" mass="35356">MFYASLLLSPPTIGIALMILPSSILGIPGLGLLFTLVRWAYGYVTKWLFLNTYRKSHQIWTDRHQLGAYWTKCGEYFEYSYNFALQVDDRDQKSKIAFKSLRNDIQRISLIFETESVVARYQEYIKLNDLTEKPIIMSLSNIPRLEISGRFKDGMPFFSWDDFYLRNVQIDFIDGTVVNINELLRSSMTQTWAFNSKWKRKWSSIWNVDAIDWAQHRMALYWQYRFGMPLVRIYVPYSVQRKLTFELLLAIATRPIALIMASKAAISIQFWLAIWSGLFVLNNESELQWRWGKADELESI</sequence>
<gene>
    <name evidence="2" type="ORF">GM173_15665</name>
</gene>
<organism evidence="2 3">
    <name type="scientific">Deefgea chitinilytica</name>
    <dbReference type="NCBI Taxonomy" id="570276"/>
    <lineage>
        <taxon>Bacteria</taxon>
        <taxon>Pseudomonadati</taxon>
        <taxon>Pseudomonadota</taxon>
        <taxon>Betaproteobacteria</taxon>
        <taxon>Neisseriales</taxon>
        <taxon>Chitinibacteraceae</taxon>
        <taxon>Deefgea</taxon>
    </lineage>
</organism>
<reference evidence="2 3" key="1">
    <citation type="submission" date="2019-11" db="EMBL/GenBank/DDBJ databases">
        <title>Novel Deefgea species.</title>
        <authorList>
            <person name="Han J.-H."/>
        </authorList>
    </citation>
    <scope>NUCLEOTIDE SEQUENCE [LARGE SCALE GENOMIC DNA]</scope>
    <source>
        <strain evidence="2 3">LMG 24817</strain>
    </source>
</reference>
<proteinExistence type="predicted"/>
<keyword evidence="1" id="KW-0812">Transmembrane</keyword>
<accession>A0ABS2CFT0</accession>
<comment type="caution">
    <text evidence="2">The sequence shown here is derived from an EMBL/GenBank/DDBJ whole genome shotgun (WGS) entry which is preliminary data.</text>
</comment>
<dbReference type="RefSeq" id="WP_203572336.1">
    <property type="nucleotide sequence ID" value="NZ_WOFE01000015.1"/>
</dbReference>
<name>A0ABS2CFT0_9NEIS</name>
<evidence type="ECO:0000313" key="2">
    <source>
        <dbReference type="EMBL" id="MBM5573009.1"/>
    </source>
</evidence>
<feature type="transmembrane region" description="Helical" evidence="1">
    <location>
        <begin position="12"/>
        <end position="37"/>
    </location>
</feature>
<keyword evidence="3" id="KW-1185">Reference proteome</keyword>
<keyword evidence="1" id="KW-0472">Membrane</keyword>
<keyword evidence="1" id="KW-1133">Transmembrane helix</keyword>